<name>A0A226E0Z0_FOLCA</name>
<dbReference type="AlphaFoldDB" id="A0A226E0Z0"/>
<evidence type="ECO:0008006" key="4">
    <source>
        <dbReference type="Google" id="ProtNLM"/>
    </source>
</evidence>
<accession>A0A226E0Z0</accession>
<dbReference type="SUPFAM" id="SSF56436">
    <property type="entry name" value="C-type lectin-like"/>
    <property type="match status" value="1"/>
</dbReference>
<sequence>MIKSILSLALIVCGITNPVISQYPGWLVPIGNVGPKTYYNSSESGPDYAQAKFECHKYNMKLAAIEGDEMPLIDSYLQIVYGERNESDMFWTSAHLGPDFTQEVRWSTTNEPLDPDVPFLFRGPMPGESSYVWYECPPLVRSCVIGDGGGDCPGCCGWKTRLIHSIGSMASSNCLEKRRFICQKFYEM</sequence>
<dbReference type="EMBL" id="LNIX01000008">
    <property type="protein sequence ID" value="OXA51193.1"/>
    <property type="molecule type" value="Genomic_DNA"/>
</dbReference>
<keyword evidence="3" id="KW-1185">Reference proteome</keyword>
<dbReference type="InterPro" id="IPR016186">
    <property type="entry name" value="C-type_lectin-like/link_sf"/>
</dbReference>
<keyword evidence="1" id="KW-0732">Signal</keyword>
<organism evidence="2 3">
    <name type="scientific">Folsomia candida</name>
    <name type="common">Springtail</name>
    <dbReference type="NCBI Taxonomy" id="158441"/>
    <lineage>
        <taxon>Eukaryota</taxon>
        <taxon>Metazoa</taxon>
        <taxon>Ecdysozoa</taxon>
        <taxon>Arthropoda</taxon>
        <taxon>Hexapoda</taxon>
        <taxon>Collembola</taxon>
        <taxon>Entomobryomorpha</taxon>
        <taxon>Isotomoidea</taxon>
        <taxon>Isotomidae</taxon>
        <taxon>Proisotominae</taxon>
        <taxon>Folsomia</taxon>
    </lineage>
</organism>
<evidence type="ECO:0000313" key="2">
    <source>
        <dbReference type="EMBL" id="OXA51193.1"/>
    </source>
</evidence>
<dbReference type="InterPro" id="IPR016187">
    <property type="entry name" value="CTDL_fold"/>
</dbReference>
<proteinExistence type="predicted"/>
<feature type="chain" id="PRO_5013166713" description="C-type lectin domain-containing protein" evidence="1">
    <location>
        <begin position="22"/>
        <end position="188"/>
    </location>
</feature>
<reference evidence="2 3" key="1">
    <citation type="submission" date="2015-12" db="EMBL/GenBank/DDBJ databases">
        <title>The genome of Folsomia candida.</title>
        <authorList>
            <person name="Faddeeva A."/>
            <person name="Derks M.F."/>
            <person name="Anvar Y."/>
            <person name="Smit S."/>
            <person name="Van Straalen N."/>
            <person name="Roelofs D."/>
        </authorList>
    </citation>
    <scope>NUCLEOTIDE SEQUENCE [LARGE SCALE GENOMIC DNA]</scope>
    <source>
        <strain evidence="2 3">VU population</strain>
        <tissue evidence="2">Whole body</tissue>
    </source>
</reference>
<protein>
    <recommendedName>
        <fullName evidence="4">C-type lectin domain-containing protein</fullName>
    </recommendedName>
</protein>
<gene>
    <name evidence="2" type="ORF">Fcan01_14363</name>
</gene>
<evidence type="ECO:0000256" key="1">
    <source>
        <dbReference type="SAM" id="SignalP"/>
    </source>
</evidence>
<dbReference type="Gene3D" id="3.10.100.10">
    <property type="entry name" value="Mannose-Binding Protein A, subunit A"/>
    <property type="match status" value="1"/>
</dbReference>
<evidence type="ECO:0000313" key="3">
    <source>
        <dbReference type="Proteomes" id="UP000198287"/>
    </source>
</evidence>
<feature type="signal peptide" evidence="1">
    <location>
        <begin position="1"/>
        <end position="21"/>
    </location>
</feature>
<dbReference type="Proteomes" id="UP000198287">
    <property type="component" value="Unassembled WGS sequence"/>
</dbReference>
<comment type="caution">
    <text evidence="2">The sequence shown here is derived from an EMBL/GenBank/DDBJ whole genome shotgun (WGS) entry which is preliminary data.</text>
</comment>